<dbReference type="InterPro" id="IPR029149">
    <property type="entry name" value="Creatin/AminoP/Spt16_N"/>
</dbReference>
<dbReference type="Proteomes" id="UP000007875">
    <property type="component" value="Unassembled WGS sequence"/>
</dbReference>
<dbReference type="PANTHER" id="PTHR43226">
    <property type="entry name" value="XAA-PRO AMINOPEPTIDASE 3"/>
    <property type="match status" value="1"/>
</dbReference>
<comment type="similarity">
    <text evidence="1">Belongs to the peptidase M24B family.</text>
</comment>
<dbReference type="GO" id="GO:0005739">
    <property type="term" value="C:mitochondrion"/>
    <property type="evidence" value="ECO:0007669"/>
    <property type="project" value="TreeGrafter"/>
</dbReference>
<dbReference type="GO" id="GO:0030145">
    <property type="term" value="F:manganese ion binding"/>
    <property type="evidence" value="ECO:0007669"/>
    <property type="project" value="InterPro"/>
</dbReference>
<proteinExistence type="inferred from homology"/>
<dbReference type="InterPro" id="IPR052433">
    <property type="entry name" value="X-Pro_dipept-like"/>
</dbReference>
<evidence type="ECO:0000256" key="3">
    <source>
        <dbReference type="ARBA" id="ARBA00022801"/>
    </source>
</evidence>
<dbReference type="InterPro" id="IPR007865">
    <property type="entry name" value="Aminopep_P_N"/>
</dbReference>
<reference evidence="6" key="1">
    <citation type="submission" date="2003-08" db="EMBL/GenBank/DDBJ databases">
        <authorList>
            <person name="Birren B."/>
            <person name="Nusbaum C."/>
            <person name="Abebe A."/>
            <person name="Abouelleil A."/>
            <person name="Adekoya E."/>
            <person name="Ait-zahra M."/>
            <person name="Allen N."/>
            <person name="Allen T."/>
            <person name="An P."/>
            <person name="Anderson M."/>
            <person name="Anderson S."/>
            <person name="Arachchi H."/>
            <person name="Armbruster J."/>
            <person name="Bachantsang P."/>
            <person name="Baldwin J."/>
            <person name="Barry A."/>
            <person name="Bayul T."/>
            <person name="Blitshsteyn B."/>
            <person name="Bloom T."/>
            <person name="Blye J."/>
            <person name="Boguslavskiy L."/>
            <person name="Borowsky M."/>
            <person name="Boukhgalter B."/>
            <person name="Brunache A."/>
            <person name="Butler J."/>
            <person name="Calixte N."/>
            <person name="Calvo S."/>
            <person name="Camarata J."/>
            <person name="Campo K."/>
            <person name="Chang J."/>
            <person name="Cheshatsang Y."/>
            <person name="Citroen M."/>
            <person name="Collymore A."/>
            <person name="Considine T."/>
            <person name="Cook A."/>
            <person name="Cooke P."/>
            <person name="Corum B."/>
            <person name="Cuomo C."/>
            <person name="David R."/>
            <person name="Dawoe T."/>
            <person name="Degray S."/>
            <person name="Dodge S."/>
            <person name="Dooley K."/>
            <person name="Dorje P."/>
            <person name="Dorjee K."/>
            <person name="Dorris L."/>
            <person name="Duffey N."/>
            <person name="Dupes A."/>
            <person name="Elkins T."/>
            <person name="Engels R."/>
            <person name="Erickson J."/>
            <person name="Farina A."/>
            <person name="Faro S."/>
            <person name="Ferreira P."/>
            <person name="Fischer H."/>
            <person name="Fitzgerald M."/>
            <person name="Foley K."/>
            <person name="Gage D."/>
            <person name="Galagan J."/>
            <person name="Gearin G."/>
            <person name="Gnerre S."/>
            <person name="Gnirke A."/>
            <person name="Goyette A."/>
            <person name="Graham J."/>
            <person name="Grandbois E."/>
            <person name="Gyaltsen K."/>
            <person name="Hafez N."/>
            <person name="Hagopian D."/>
            <person name="Hagos B."/>
            <person name="Hall J."/>
            <person name="Hatcher B."/>
            <person name="Heller A."/>
            <person name="Higgins H."/>
            <person name="Honan T."/>
            <person name="Horn A."/>
            <person name="Houde N."/>
            <person name="Hughes L."/>
            <person name="Hulme W."/>
            <person name="Husby E."/>
            <person name="Iliev I."/>
            <person name="Jaffe D."/>
            <person name="Jones C."/>
            <person name="Kamal M."/>
            <person name="Kamat A."/>
            <person name="Kamvysselis M."/>
            <person name="Karlsson E."/>
            <person name="Kells C."/>
            <person name="Kieu A."/>
            <person name="Kisner P."/>
            <person name="Kodira C."/>
            <person name="Kulbokas E."/>
            <person name="Labutti K."/>
            <person name="Lama D."/>
            <person name="Landers T."/>
            <person name="Leger J."/>
            <person name="Levine S."/>
            <person name="Lewis D."/>
            <person name="Lewis T."/>
            <person name="Lindblad-toh K."/>
            <person name="Liu X."/>
            <person name="Lokyitsang T."/>
            <person name="Lokyitsang Y."/>
            <person name="Lucien O."/>
            <person name="Lui A."/>
            <person name="Ma L.J."/>
            <person name="Mabbitt R."/>
            <person name="Macdonald J."/>
            <person name="Maclean C."/>
            <person name="Major J."/>
            <person name="Manning J."/>
            <person name="Marabella R."/>
            <person name="Maru K."/>
            <person name="Matthews C."/>
            <person name="Mauceli E."/>
            <person name="Mccarthy M."/>
            <person name="Mcdonough S."/>
            <person name="Mcghee T."/>
            <person name="Meldrim J."/>
            <person name="Meneus L."/>
            <person name="Mesirov J."/>
            <person name="Mihalev A."/>
            <person name="Mihova T."/>
            <person name="Mikkelsen T."/>
            <person name="Mlenga V."/>
            <person name="Moru K."/>
            <person name="Mozes J."/>
            <person name="Mulrain L."/>
            <person name="Munson G."/>
            <person name="Naylor J."/>
            <person name="Newes C."/>
            <person name="Nguyen C."/>
            <person name="Nguyen N."/>
            <person name="Nguyen T."/>
            <person name="Nicol R."/>
            <person name="Nielsen C."/>
            <person name="Nizzari M."/>
            <person name="Norbu C."/>
            <person name="Norbu N."/>
            <person name="O'donnell P."/>
            <person name="Okoawo O."/>
            <person name="O'leary S."/>
            <person name="Omotosho B."/>
            <person name="O'neill K."/>
            <person name="Osman S."/>
            <person name="Parker S."/>
            <person name="Perrin D."/>
            <person name="Phunkhang P."/>
            <person name="Piqani B."/>
            <person name="Purcell S."/>
            <person name="Rachupka T."/>
            <person name="Ramasamy U."/>
            <person name="Rameau R."/>
            <person name="Ray V."/>
            <person name="Raymond C."/>
            <person name="Retta R."/>
            <person name="Richardson S."/>
            <person name="Rise C."/>
            <person name="Rodriguez J."/>
            <person name="Rogers J."/>
            <person name="Rogov P."/>
            <person name="Rutman M."/>
            <person name="Schupbach R."/>
            <person name="Seaman C."/>
            <person name="Settipalli S."/>
            <person name="Sharpe T."/>
            <person name="Sheridan J."/>
            <person name="Sherpa N."/>
            <person name="Shi J."/>
            <person name="Smirnov S."/>
            <person name="Smith C."/>
            <person name="Sougnez C."/>
            <person name="Spencer B."/>
            <person name="Stalker J."/>
            <person name="Stange-thomann N."/>
            <person name="Stavropoulos S."/>
            <person name="Stetson K."/>
            <person name="Stone C."/>
            <person name="Stone S."/>
            <person name="Stubbs M."/>
            <person name="Talamas J."/>
            <person name="Tchuinga P."/>
            <person name="Tenzing P."/>
            <person name="Tesfaye S."/>
            <person name="Theodore J."/>
            <person name="Thoulutsang Y."/>
            <person name="Topham K."/>
            <person name="Towey S."/>
            <person name="Tsamla T."/>
            <person name="Tsomo N."/>
            <person name="Vallee D."/>
            <person name="Vassiliev H."/>
            <person name="Venkataraman V."/>
            <person name="Vinson J."/>
            <person name="Vo A."/>
            <person name="Wade C."/>
            <person name="Wang S."/>
            <person name="Wangchuk T."/>
            <person name="Wangdi T."/>
            <person name="Whittaker C."/>
            <person name="Wilkinson J."/>
            <person name="Wu Y."/>
            <person name="Wyman D."/>
            <person name="Yadav S."/>
            <person name="Yang S."/>
            <person name="Yang X."/>
            <person name="Yeager S."/>
            <person name="Yee E."/>
            <person name="Young G."/>
            <person name="Zainoun J."/>
            <person name="Zembeck L."/>
            <person name="Zimmer A."/>
            <person name="Zody M."/>
            <person name="Lander E."/>
        </authorList>
    </citation>
    <scope>NUCLEOTIDE SEQUENCE [LARGE SCALE GENOMIC DNA]</scope>
</reference>
<name>H2ZQA5_CIOSA</name>
<dbReference type="SMART" id="SM01011">
    <property type="entry name" value="AMP_N"/>
    <property type="match status" value="1"/>
</dbReference>
<dbReference type="eggNOG" id="KOG2414">
    <property type="taxonomic scope" value="Eukaryota"/>
</dbReference>
<organism evidence="5 6">
    <name type="scientific">Ciona savignyi</name>
    <name type="common">Pacific transparent sea squirt</name>
    <dbReference type="NCBI Taxonomy" id="51511"/>
    <lineage>
        <taxon>Eukaryota</taxon>
        <taxon>Metazoa</taxon>
        <taxon>Chordata</taxon>
        <taxon>Tunicata</taxon>
        <taxon>Ascidiacea</taxon>
        <taxon>Phlebobranchia</taxon>
        <taxon>Cionidae</taxon>
        <taxon>Ciona</taxon>
    </lineage>
</organism>
<reference evidence="5" key="2">
    <citation type="submission" date="2025-08" db="UniProtKB">
        <authorList>
            <consortium name="Ensembl"/>
        </authorList>
    </citation>
    <scope>IDENTIFICATION</scope>
</reference>
<sequence>MAIRLSSMLWRSQSFLRCAIRGCSQTAAEPKISSSHGIAVKRKLGQPSSHTHPFLMKEGEVTPGLTKQKYSARRNAVMATVCASQMISDEKPMGDTWGQEREKQEHVVIVLGGEIAYMSEDIPYPFHQNNNFRYLSGFLEPNSCLIMETLPGRPHPEHKSTLLVPKRDPVKEMWNGSRSGIDGSLDLTGVHHTEEIEKLPDILSNFLSEKYTVWYDFDSKVNYNLHMEHLRPFLSEAYHRKMT</sequence>
<dbReference type="STRING" id="51511.ENSCSAVP00000019771"/>
<accession>H2ZQA5</accession>
<evidence type="ECO:0000256" key="2">
    <source>
        <dbReference type="ARBA" id="ARBA00022723"/>
    </source>
</evidence>
<dbReference type="HOGENOM" id="CLU_100065_0_0_1"/>
<keyword evidence="6" id="KW-1185">Reference proteome</keyword>
<dbReference type="SUPFAM" id="SSF53092">
    <property type="entry name" value="Creatinase/prolidase N-terminal domain"/>
    <property type="match status" value="1"/>
</dbReference>
<dbReference type="PANTHER" id="PTHR43226:SF4">
    <property type="entry name" value="XAA-PRO AMINOPEPTIDASE 3"/>
    <property type="match status" value="1"/>
</dbReference>
<protein>
    <recommendedName>
        <fullName evidence="4">Aminopeptidase P N-terminal domain-containing protein</fullName>
    </recommendedName>
</protein>
<dbReference type="Pfam" id="PF05195">
    <property type="entry name" value="AMP_N"/>
    <property type="match status" value="1"/>
</dbReference>
<dbReference type="Ensembl" id="ENSCSAVT00000019984.1">
    <property type="protein sequence ID" value="ENSCSAVP00000019771.1"/>
    <property type="gene ID" value="ENSCSAVG00000011599.1"/>
</dbReference>
<reference evidence="5" key="3">
    <citation type="submission" date="2025-09" db="UniProtKB">
        <authorList>
            <consortium name="Ensembl"/>
        </authorList>
    </citation>
    <scope>IDENTIFICATION</scope>
</reference>
<dbReference type="AlphaFoldDB" id="H2ZQA5"/>
<feature type="domain" description="Aminopeptidase P N-terminal" evidence="4">
    <location>
        <begin position="65"/>
        <end position="222"/>
    </location>
</feature>
<dbReference type="OMA" id="CASQMIS"/>
<dbReference type="InParanoid" id="H2ZQA5"/>
<dbReference type="GO" id="GO:0006508">
    <property type="term" value="P:proteolysis"/>
    <property type="evidence" value="ECO:0007669"/>
    <property type="project" value="TreeGrafter"/>
</dbReference>
<evidence type="ECO:0000256" key="1">
    <source>
        <dbReference type="ARBA" id="ARBA00008766"/>
    </source>
</evidence>
<dbReference type="Gene3D" id="3.40.350.10">
    <property type="entry name" value="Creatinase/prolidase N-terminal domain"/>
    <property type="match status" value="1"/>
</dbReference>
<evidence type="ECO:0000313" key="6">
    <source>
        <dbReference type="Proteomes" id="UP000007875"/>
    </source>
</evidence>
<evidence type="ECO:0000259" key="4">
    <source>
        <dbReference type="SMART" id="SM01011"/>
    </source>
</evidence>
<evidence type="ECO:0000313" key="5">
    <source>
        <dbReference type="Ensembl" id="ENSCSAVP00000019771.1"/>
    </source>
</evidence>
<dbReference type="GO" id="GO:0070006">
    <property type="term" value="F:metalloaminopeptidase activity"/>
    <property type="evidence" value="ECO:0007669"/>
    <property type="project" value="InterPro"/>
</dbReference>
<keyword evidence="3" id="KW-0378">Hydrolase</keyword>
<keyword evidence="2" id="KW-0479">Metal-binding</keyword>